<evidence type="ECO:0000259" key="6">
    <source>
        <dbReference type="PROSITE" id="PS50045"/>
    </source>
</evidence>
<dbReference type="PROSITE" id="PS00675">
    <property type="entry name" value="SIGMA54_INTERACT_1"/>
    <property type="match status" value="1"/>
</dbReference>
<feature type="domain" description="Sigma-54 factor interaction" evidence="6">
    <location>
        <begin position="161"/>
        <end position="391"/>
    </location>
</feature>
<keyword evidence="3" id="KW-0805">Transcription regulation</keyword>
<dbReference type="PRINTS" id="PR01590">
    <property type="entry name" value="HTHFIS"/>
</dbReference>
<evidence type="ECO:0000256" key="4">
    <source>
        <dbReference type="ARBA" id="ARBA00023163"/>
    </source>
</evidence>
<dbReference type="CDD" id="cd00009">
    <property type="entry name" value="AAA"/>
    <property type="match status" value="1"/>
</dbReference>
<comment type="caution">
    <text evidence="8">The sequence shown here is derived from an EMBL/GenBank/DDBJ whole genome shotgun (WGS) entry which is preliminary data.</text>
</comment>
<evidence type="ECO:0000313" key="9">
    <source>
        <dbReference type="Proteomes" id="UP001314903"/>
    </source>
</evidence>
<reference evidence="8 9" key="1">
    <citation type="submission" date="2021-03" db="EMBL/GenBank/DDBJ databases">
        <title>Genomic Encyclopedia of Type Strains, Phase IV (KMG-IV): sequencing the most valuable type-strain genomes for metagenomic binning, comparative biology and taxonomic classification.</title>
        <authorList>
            <person name="Goeker M."/>
        </authorList>
    </citation>
    <scope>NUCLEOTIDE SEQUENCE [LARGE SCALE GENOMIC DNA]</scope>
    <source>
        <strain evidence="8 9">DSM 27512</strain>
    </source>
</reference>
<keyword evidence="4" id="KW-0804">Transcription</keyword>
<dbReference type="InterPro" id="IPR025944">
    <property type="entry name" value="Sigma_54_int_dom_CS"/>
</dbReference>
<keyword evidence="5" id="KW-0175">Coiled coil</keyword>
<keyword evidence="9" id="KW-1185">Reference proteome</keyword>
<evidence type="ECO:0000313" key="8">
    <source>
        <dbReference type="EMBL" id="MBP2027221.1"/>
    </source>
</evidence>
<dbReference type="Gene3D" id="3.40.50.300">
    <property type="entry name" value="P-loop containing nucleotide triphosphate hydrolases"/>
    <property type="match status" value="1"/>
</dbReference>
<dbReference type="InterPro" id="IPR003593">
    <property type="entry name" value="AAA+_ATPase"/>
</dbReference>
<dbReference type="Pfam" id="PF02954">
    <property type="entry name" value="HTH_8"/>
    <property type="match status" value="1"/>
</dbReference>
<dbReference type="SMART" id="SM00091">
    <property type="entry name" value="PAS"/>
    <property type="match status" value="1"/>
</dbReference>
<dbReference type="Pfam" id="PF25601">
    <property type="entry name" value="AAA_lid_14"/>
    <property type="match status" value="1"/>
</dbReference>
<dbReference type="Gene3D" id="1.10.10.60">
    <property type="entry name" value="Homeodomain-like"/>
    <property type="match status" value="1"/>
</dbReference>
<dbReference type="RefSeq" id="WP_209660085.1">
    <property type="nucleotide sequence ID" value="NZ_JAGGLI010000008.1"/>
</dbReference>
<dbReference type="Gene3D" id="1.10.8.60">
    <property type="match status" value="1"/>
</dbReference>
<dbReference type="InterPro" id="IPR002197">
    <property type="entry name" value="HTH_Fis"/>
</dbReference>
<dbReference type="SMART" id="SM00382">
    <property type="entry name" value="AAA"/>
    <property type="match status" value="1"/>
</dbReference>
<dbReference type="CDD" id="cd00130">
    <property type="entry name" value="PAS"/>
    <property type="match status" value="1"/>
</dbReference>
<dbReference type="SUPFAM" id="SSF55785">
    <property type="entry name" value="PYP-like sensor domain (PAS domain)"/>
    <property type="match status" value="1"/>
</dbReference>
<accession>A0ABS4KHG4</accession>
<evidence type="ECO:0000256" key="1">
    <source>
        <dbReference type="ARBA" id="ARBA00022741"/>
    </source>
</evidence>
<dbReference type="InterPro" id="IPR025662">
    <property type="entry name" value="Sigma_54_int_dom_ATP-bd_1"/>
</dbReference>
<keyword evidence="2" id="KW-0067">ATP-binding</keyword>
<dbReference type="InterPro" id="IPR058031">
    <property type="entry name" value="AAA_lid_NorR"/>
</dbReference>
<feature type="domain" description="PAS" evidence="7">
    <location>
        <begin position="21"/>
        <end position="72"/>
    </location>
</feature>
<dbReference type="InterPro" id="IPR000014">
    <property type="entry name" value="PAS"/>
</dbReference>
<keyword evidence="1" id="KW-0547">Nucleotide-binding</keyword>
<dbReference type="PROSITE" id="PS50112">
    <property type="entry name" value="PAS"/>
    <property type="match status" value="1"/>
</dbReference>
<dbReference type="InterPro" id="IPR002078">
    <property type="entry name" value="Sigma_54_int"/>
</dbReference>
<dbReference type="PROSITE" id="PS50045">
    <property type="entry name" value="SIGMA54_INTERACT_4"/>
    <property type="match status" value="1"/>
</dbReference>
<dbReference type="NCBIfam" id="TIGR00229">
    <property type="entry name" value="sensory_box"/>
    <property type="match status" value="1"/>
</dbReference>
<gene>
    <name evidence="8" type="ORF">J2Z35_001015</name>
</gene>
<dbReference type="PROSITE" id="PS00688">
    <property type="entry name" value="SIGMA54_INTERACT_3"/>
    <property type="match status" value="1"/>
</dbReference>
<dbReference type="Pfam" id="PF13188">
    <property type="entry name" value="PAS_8"/>
    <property type="match status" value="1"/>
</dbReference>
<evidence type="ECO:0000256" key="2">
    <source>
        <dbReference type="ARBA" id="ARBA00022840"/>
    </source>
</evidence>
<evidence type="ECO:0000256" key="3">
    <source>
        <dbReference type="ARBA" id="ARBA00023015"/>
    </source>
</evidence>
<dbReference type="PANTHER" id="PTHR32071:SF57">
    <property type="entry name" value="C4-DICARBOXYLATE TRANSPORT TRANSCRIPTIONAL REGULATORY PROTEIN DCTD"/>
    <property type="match status" value="1"/>
</dbReference>
<dbReference type="SUPFAM" id="SSF52540">
    <property type="entry name" value="P-loop containing nucleoside triphosphate hydrolases"/>
    <property type="match status" value="1"/>
</dbReference>
<protein>
    <submittedName>
        <fullName evidence="8">Transcriptional regulator with PAS, ATPase and Fis domain</fullName>
    </submittedName>
</protein>
<dbReference type="EMBL" id="JAGGLI010000008">
    <property type="protein sequence ID" value="MBP2027221.1"/>
    <property type="molecule type" value="Genomic_DNA"/>
</dbReference>
<evidence type="ECO:0000259" key="7">
    <source>
        <dbReference type="PROSITE" id="PS50112"/>
    </source>
</evidence>
<name>A0ABS4KHG4_9FIRM</name>
<dbReference type="InterPro" id="IPR027417">
    <property type="entry name" value="P-loop_NTPase"/>
</dbReference>
<organism evidence="8 9">
    <name type="scientific">Acetoanaerobium pronyense</name>
    <dbReference type="NCBI Taxonomy" id="1482736"/>
    <lineage>
        <taxon>Bacteria</taxon>
        <taxon>Bacillati</taxon>
        <taxon>Bacillota</taxon>
        <taxon>Clostridia</taxon>
        <taxon>Peptostreptococcales</taxon>
        <taxon>Filifactoraceae</taxon>
        <taxon>Acetoanaerobium</taxon>
    </lineage>
</organism>
<sequence length="470" mass="53665">MKEENYYPGCDRKMVEKQIELIELYRNIFDNSYNWMVVVDKYGYITMINKPYCNFLGTTQEEAIGKHVTEVIENTRMHIVVKTKEREIGDVQQIKGNQMIADRIPIFKDEELIGAVGTVIFKDIIELDSYVKKVAVMEKELDFYKKELKKALGSKYTFENIIGNSPAINKAKMLAKKVSSSKSSILLMGESGTGKELFAHSIHNLSPRANYPLIKVNCASIPAELLESELFGYEEGAFTGAKKGGKPGKFELADKSTIFLDEIGDMPVEMQVKLLRVIQEKEVERIGGTKSKKLDVRIIAATNKNLEEMVAEKTFREDLYYRLNVIKINIPSLRERREDIEPIANYLMKKLAKEMDRFVTEIDVDAMAHLKSHNWPGNIRELENTIERAINLVEKGAKITLNHLPYYIREKKGNYTSNIGKIGLKDIVSQVEIKEIRNALDICKGNKQQAAKELGISRTSLYEKIEKYGL</sequence>
<dbReference type="Gene3D" id="3.30.450.20">
    <property type="entry name" value="PAS domain"/>
    <property type="match status" value="1"/>
</dbReference>
<dbReference type="SUPFAM" id="SSF46689">
    <property type="entry name" value="Homeodomain-like"/>
    <property type="match status" value="1"/>
</dbReference>
<dbReference type="Pfam" id="PF00158">
    <property type="entry name" value="Sigma54_activat"/>
    <property type="match status" value="1"/>
</dbReference>
<dbReference type="InterPro" id="IPR009057">
    <property type="entry name" value="Homeodomain-like_sf"/>
</dbReference>
<dbReference type="PANTHER" id="PTHR32071">
    <property type="entry name" value="TRANSCRIPTIONAL REGULATORY PROTEIN"/>
    <property type="match status" value="1"/>
</dbReference>
<evidence type="ECO:0000256" key="5">
    <source>
        <dbReference type="SAM" id="Coils"/>
    </source>
</evidence>
<dbReference type="Proteomes" id="UP001314903">
    <property type="component" value="Unassembled WGS sequence"/>
</dbReference>
<dbReference type="InterPro" id="IPR035965">
    <property type="entry name" value="PAS-like_dom_sf"/>
</dbReference>
<proteinExistence type="predicted"/>
<feature type="coiled-coil region" evidence="5">
    <location>
        <begin position="127"/>
        <end position="154"/>
    </location>
</feature>